<sequence length="230" mass="23848">MKMIKGAGLLLTALLLVPLATACGGGGQTPGSQAAASLPGGAAGPSPAASPGGSFAAGEQGASARPTQPGEASRTLEISFPFVRQDGIATNQFAVWVEDGSGRFVRTLYATRFIASGGYKLRPEAIPTWVEHSGLAQASPEEADAVSGATLSSGQLKFAWDCKDGQGSPVPKGNYRFYVEGTTRWENRILYEGTIEVGKERTTVEAAVKYTTEEAAQSGMIGQVTAVYTP</sequence>
<feature type="region of interest" description="Disordered" evidence="1">
    <location>
        <begin position="28"/>
        <end position="71"/>
    </location>
</feature>
<dbReference type="Proteomes" id="UP001248709">
    <property type="component" value="Unassembled WGS sequence"/>
</dbReference>
<dbReference type="PROSITE" id="PS51257">
    <property type="entry name" value="PROKAR_LIPOPROTEIN"/>
    <property type="match status" value="1"/>
</dbReference>
<name>A0ABU3HAE7_9BACL</name>
<protein>
    <recommendedName>
        <fullName evidence="5">DUF2271 domain-containing protein</fullName>
    </recommendedName>
</protein>
<feature type="chain" id="PRO_5045843429" description="DUF2271 domain-containing protein" evidence="2">
    <location>
        <begin position="23"/>
        <end position="230"/>
    </location>
</feature>
<dbReference type="InterPro" id="IPR014469">
    <property type="entry name" value="DUF2271"/>
</dbReference>
<keyword evidence="2" id="KW-0732">Signal</keyword>
<dbReference type="EMBL" id="JAUSUY010000014">
    <property type="protein sequence ID" value="MDT3427731.1"/>
    <property type="molecule type" value="Genomic_DNA"/>
</dbReference>
<organism evidence="3 4">
    <name type="scientific">Paenibacillus forsythiae</name>
    <dbReference type="NCBI Taxonomy" id="365616"/>
    <lineage>
        <taxon>Bacteria</taxon>
        <taxon>Bacillati</taxon>
        <taxon>Bacillota</taxon>
        <taxon>Bacilli</taxon>
        <taxon>Bacillales</taxon>
        <taxon>Paenibacillaceae</taxon>
        <taxon>Paenibacillus</taxon>
    </lineage>
</organism>
<evidence type="ECO:0000256" key="1">
    <source>
        <dbReference type="SAM" id="MobiDB-lite"/>
    </source>
</evidence>
<accession>A0ABU3HAE7</accession>
<comment type="caution">
    <text evidence="3">The sequence shown here is derived from an EMBL/GenBank/DDBJ whole genome shotgun (WGS) entry which is preliminary data.</text>
</comment>
<dbReference type="Pfam" id="PF10029">
    <property type="entry name" value="DUF2271"/>
    <property type="match status" value="1"/>
</dbReference>
<dbReference type="RefSeq" id="WP_312001203.1">
    <property type="nucleotide sequence ID" value="NZ_JAUSUY010000014.1"/>
</dbReference>
<feature type="signal peptide" evidence="2">
    <location>
        <begin position="1"/>
        <end position="22"/>
    </location>
</feature>
<keyword evidence="4" id="KW-1185">Reference proteome</keyword>
<proteinExistence type="predicted"/>
<feature type="compositionally biased region" description="Low complexity" evidence="1">
    <location>
        <begin position="30"/>
        <end position="58"/>
    </location>
</feature>
<evidence type="ECO:0000256" key="2">
    <source>
        <dbReference type="SAM" id="SignalP"/>
    </source>
</evidence>
<evidence type="ECO:0000313" key="3">
    <source>
        <dbReference type="EMBL" id="MDT3427731.1"/>
    </source>
</evidence>
<gene>
    <name evidence="3" type="ORF">J2Z22_003307</name>
</gene>
<evidence type="ECO:0000313" key="4">
    <source>
        <dbReference type="Proteomes" id="UP001248709"/>
    </source>
</evidence>
<dbReference type="Gene3D" id="2.60.40.4070">
    <property type="match status" value="1"/>
</dbReference>
<reference evidence="3 4" key="1">
    <citation type="submission" date="2023-07" db="EMBL/GenBank/DDBJ databases">
        <title>Genomic Encyclopedia of Type Strains, Phase IV (KMG-IV): sequencing the most valuable type-strain genomes for metagenomic binning, comparative biology and taxonomic classification.</title>
        <authorList>
            <person name="Goeker M."/>
        </authorList>
    </citation>
    <scope>NUCLEOTIDE SEQUENCE [LARGE SCALE GENOMIC DNA]</scope>
    <source>
        <strain evidence="3 4">T98</strain>
    </source>
</reference>
<evidence type="ECO:0008006" key="5">
    <source>
        <dbReference type="Google" id="ProtNLM"/>
    </source>
</evidence>